<keyword evidence="3" id="KW-1185">Reference proteome</keyword>
<evidence type="ECO:0000313" key="3">
    <source>
        <dbReference type="Proteomes" id="UP000298246"/>
    </source>
</evidence>
<name>A0A4Y8Q1H5_9BACL</name>
<dbReference type="OrthoDB" id="2612874at2"/>
<gene>
    <name evidence="2" type="ORF">B5M42_14710</name>
</gene>
<dbReference type="EMBL" id="MYFO01000018">
    <property type="protein sequence ID" value="TFE86606.1"/>
    <property type="molecule type" value="Genomic_DNA"/>
</dbReference>
<accession>A0A4Y8Q1H5</accession>
<dbReference type="RefSeq" id="WP_134754108.1">
    <property type="nucleotide sequence ID" value="NZ_MYFO02000009.1"/>
</dbReference>
<evidence type="ECO:0000313" key="2">
    <source>
        <dbReference type="EMBL" id="TFE86606.1"/>
    </source>
</evidence>
<feature type="region of interest" description="Disordered" evidence="1">
    <location>
        <begin position="46"/>
        <end position="66"/>
    </location>
</feature>
<proteinExistence type="predicted"/>
<comment type="caution">
    <text evidence="2">The sequence shown here is derived from an EMBL/GenBank/DDBJ whole genome shotgun (WGS) entry which is preliminary data.</text>
</comment>
<dbReference type="Proteomes" id="UP000298246">
    <property type="component" value="Unassembled WGS sequence"/>
</dbReference>
<organism evidence="2 3">
    <name type="scientific">Paenibacillus athensensis</name>
    <dbReference type="NCBI Taxonomy" id="1967502"/>
    <lineage>
        <taxon>Bacteria</taxon>
        <taxon>Bacillati</taxon>
        <taxon>Bacillota</taxon>
        <taxon>Bacilli</taxon>
        <taxon>Bacillales</taxon>
        <taxon>Paenibacillaceae</taxon>
        <taxon>Paenibacillus</taxon>
    </lineage>
</organism>
<reference evidence="2 3" key="1">
    <citation type="submission" date="2017-03" db="EMBL/GenBank/DDBJ databases">
        <title>Isolation of Levoglucosan Utilizing Bacteria.</title>
        <authorList>
            <person name="Arya A.S."/>
        </authorList>
    </citation>
    <scope>NUCLEOTIDE SEQUENCE [LARGE SCALE GENOMIC DNA]</scope>
    <source>
        <strain evidence="2 3">MEC069</strain>
    </source>
</reference>
<evidence type="ECO:0000256" key="1">
    <source>
        <dbReference type="SAM" id="MobiDB-lite"/>
    </source>
</evidence>
<protein>
    <submittedName>
        <fullName evidence="2">Uncharacterized protein</fullName>
    </submittedName>
</protein>
<sequence length="101" mass="11063">MKFSKICQCQTPEGNNIVVNICITDSAWDKCNADTQNATKEILGKEPIPLLGPSGKGDGIKNEGGHWVVHTPTKQRLSTSQGVSWGQLQYEGLTFDSTYNH</sequence>
<dbReference type="AlphaFoldDB" id="A0A4Y8Q1H5"/>